<dbReference type="Proteomes" id="UP000087171">
    <property type="component" value="Chromosome Ca7"/>
</dbReference>
<dbReference type="PANTHER" id="PTHR33472">
    <property type="entry name" value="OS01G0106600 PROTEIN"/>
    <property type="match status" value="1"/>
</dbReference>
<reference evidence="1" key="1">
    <citation type="journal article" date="2013" name="Nat. Biotechnol.">
        <title>Draft genome sequence of chickpea (Cicer arietinum) provides a resource for trait improvement.</title>
        <authorList>
            <person name="Varshney R.K."/>
            <person name="Song C."/>
            <person name="Saxena R.K."/>
            <person name="Azam S."/>
            <person name="Yu S."/>
            <person name="Sharpe A.G."/>
            <person name="Cannon S."/>
            <person name="Baek J."/>
            <person name="Rosen B.D."/>
            <person name="Tar'an B."/>
            <person name="Millan T."/>
            <person name="Zhang X."/>
            <person name="Ramsay L.D."/>
            <person name="Iwata A."/>
            <person name="Wang Y."/>
            <person name="Nelson W."/>
            <person name="Farmer A.D."/>
            <person name="Gaur P.M."/>
            <person name="Soderlund C."/>
            <person name="Penmetsa R.V."/>
            <person name="Xu C."/>
            <person name="Bharti A.K."/>
            <person name="He W."/>
            <person name="Winter P."/>
            <person name="Zhao S."/>
            <person name="Hane J.K."/>
            <person name="Carrasquilla-Garcia N."/>
            <person name="Condie J.A."/>
            <person name="Upadhyaya H.D."/>
            <person name="Luo M.C."/>
            <person name="Thudi M."/>
            <person name="Gowda C.L."/>
            <person name="Singh N.P."/>
            <person name="Lichtenzveig J."/>
            <person name="Gali K.K."/>
            <person name="Rubio J."/>
            <person name="Nadarajan N."/>
            <person name="Dolezel J."/>
            <person name="Bansal K.C."/>
            <person name="Xu X."/>
            <person name="Edwards D."/>
            <person name="Zhang G."/>
            <person name="Kahl G."/>
            <person name="Gil J."/>
            <person name="Singh K.B."/>
            <person name="Datta S.K."/>
            <person name="Jackson S.A."/>
            <person name="Wang J."/>
            <person name="Cook D.R."/>
        </authorList>
    </citation>
    <scope>NUCLEOTIDE SEQUENCE [LARGE SCALE GENOMIC DNA]</scope>
    <source>
        <strain evidence="1">cv. CDC Frontier</strain>
    </source>
</reference>
<dbReference type="PaxDb" id="3827-XP_004510684.1"/>
<evidence type="ECO:0000313" key="2">
    <source>
        <dbReference type="RefSeq" id="XP_027192104.1"/>
    </source>
</evidence>
<keyword evidence="1" id="KW-1185">Reference proteome</keyword>
<evidence type="ECO:0000313" key="1">
    <source>
        <dbReference type="Proteomes" id="UP000087171"/>
    </source>
</evidence>
<proteinExistence type="predicted"/>
<name>A0A3Q7XF48_CICAR</name>
<sequence>MVNHQPPLRAWSNLTSLRYVNVPTIDDANGITSSPSSSSSSHNIVAPTQIESVNETIEKPNVNDNDSFQKSHNNEKSFNFEEYSNPKVITIGGENKGSYMKIIQTIKKPNKLHKPIVGMYMNSNVQCVNNSLLLHASCTHHDPGVHLISPNNSFGKGFNIKEQQN</sequence>
<dbReference type="OrthoDB" id="1939627at2759"/>
<protein>
    <submittedName>
        <fullName evidence="2">Uncharacterized protein LOC113787546</fullName>
    </submittedName>
</protein>
<dbReference type="AlphaFoldDB" id="A0A3Q7XF48"/>
<dbReference type="PANTHER" id="PTHR33472:SF1">
    <property type="entry name" value="EXTENSIN-RELATED"/>
    <property type="match status" value="1"/>
</dbReference>
<dbReference type="RefSeq" id="XP_027192104.1">
    <property type="nucleotide sequence ID" value="XM_027336303.1"/>
</dbReference>
<gene>
    <name evidence="2" type="primary">LOC113787546</name>
</gene>
<reference evidence="2" key="2">
    <citation type="submission" date="2025-08" db="UniProtKB">
        <authorList>
            <consortium name="RefSeq"/>
        </authorList>
    </citation>
    <scope>IDENTIFICATION</scope>
    <source>
        <tissue evidence="2">Etiolated seedlings</tissue>
    </source>
</reference>
<organism evidence="1 2">
    <name type="scientific">Cicer arietinum</name>
    <name type="common">Chickpea</name>
    <name type="synonym">Garbanzo</name>
    <dbReference type="NCBI Taxonomy" id="3827"/>
    <lineage>
        <taxon>Eukaryota</taxon>
        <taxon>Viridiplantae</taxon>
        <taxon>Streptophyta</taxon>
        <taxon>Embryophyta</taxon>
        <taxon>Tracheophyta</taxon>
        <taxon>Spermatophyta</taxon>
        <taxon>Magnoliopsida</taxon>
        <taxon>eudicotyledons</taxon>
        <taxon>Gunneridae</taxon>
        <taxon>Pentapetalae</taxon>
        <taxon>rosids</taxon>
        <taxon>fabids</taxon>
        <taxon>Fabales</taxon>
        <taxon>Fabaceae</taxon>
        <taxon>Papilionoideae</taxon>
        <taxon>50 kb inversion clade</taxon>
        <taxon>NPAAA clade</taxon>
        <taxon>Hologalegina</taxon>
        <taxon>IRL clade</taxon>
        <taxon>Cicereae</taxon>
        <taxon>Cicer</taxon>
    </lineage>
</organism>
<accession>A0A3Q7XF48</accession>